<protein>
    <submittedName>
        <fullName evidence="1">Uncharacterized protein</fullName>
    </submittedName>
</protein>
<gene>
    <name evidence="1" type="ORF">UFOVP53_161</name>
</gene>
<proteinExistence type="predicted"/>
<name>A0A6J5KZJ3_9CAUD</name>
<sequence length="56" mass="6317">MFKSESGEYKGSKTFSVLTTDDKRIVTFGLTKAKAILATIEDLKKFVEENEKKVSE</sequence>
<organism evidence="1">
    <name type="scientific">uncultured Caudovirales phage</name>
    <dbReference type="NCBI Taxonomy" id="2100421"/>
    <lineage>
        <taxon>Viruses</taxon>
        <taxon>Duplodnaviria</taxon>
        <taxon>Heunggongvirae</taxon>
        <taxon>Uroviricota</taxon>
        <taxon>Caudoviricetes</taxon>
        <taxon>Peduoviridae</taxon>
        <taxon>Maltschvirus</taxon>
        <taxon>Maltschvirus maltsch</taxon>
    </lineage>
</organism>
<evidence type="ECO:0000313" key="1">
    <source>
        <dbReference type="EMBL" id="CAB4125530.1"/>
    </source>
</evidence>
<reference evidence="1" key="1">
    <citation type="submission" date="2020-04" db="EMBL/GenBank/DDBJ databases">
        <authorList>
            <person name="Chiriac C."/>
            <person name="Salcher M."/>
            <person name="Ghai R."/>
            <person name="Kavagutti S V."/>
        </authorList>
    </citation>
    <scope>NUCLEOTIDE SEQUENCE</scope>
</reference>
<dbReference type="EMBL" id="LR796189">
    <property type="protein sequence ID" value="CAB4125530.1"/>
    <property type="molecule type" value="Genomic_DNA"/>
</dbReference>
<accession>A0A6J5KZJ3</accession>